<accession>A0AAD4HUP3</accession>
<keyword evidence="2" id="KW-1185">Reference proteome</keyword>
<evidence type="ECO:0000313" key="1">
    <source>
        <dbReference type="EMBL" id="KAG1908952.1"/>
    </source>
</evidence>
<protein>
    <submittedName>
        <fullName evidence="1">Uncharacterized protein</fullName>
    </submittedName>
</protein>
<dbReference type="Proteomes" id="UP001195769">
    <property type="component" value="Unassembled WGS sequence"/>
</dbReference>
<dbReference type="EMBL" id="JABBWK010000001">
    <property type="protein sequence ID" value="KAG1908952.1"/>
    <property type="molecule type" value="Genomic_DNA"/>
</dbReference>
<organism evidence="1 2">
    <name type="scientific">Suillus fuscotomentosus</name>
    <dbReference type="NCBI Taxonomy" id="1912939"/>
    <lineage>
        <taxon>Eukaryota</taxon>
        <taxon>Fungi</taxon>
        <taxon>Dikarya</taxon>
        <taxon>Basidiomycota</taxon>
        <taxon>Agaricomycotina</taxon>
        <taxon>Agaricomycetes</taxon>
        <taxon>Agaricomycetidae</taxon>
        <taxon>Boletales</taxon>
        <taxon>Suillineae</taxon>
        <taxon>Suillaceae</taxon>
        <taxon>Suillus</taxon>
    </lineage>
</organism>
<sequence>MPSTTVSNKALEDATARVQQLVAQAMQLKNGPAGHFTMAMEIAKNLPVFEQHGRSASMISPLLLSAAMELQSHLDPGDSPILYKYPHMGQHIMDDRRIEKHPLYPEGSQVYCFLKPIAIVPPSGTNRAEAVIDNATEDPPVASKPKPKPIVSVKNTEGSWIVLKVMASKSLTM</sequence>
<gene>
    <name evidence="1" type="ORF">F5891DRAFT_1180526</name>
</gene>
<dbReference type="GeneID" id="64660246"/>
<dbReference type="AlphaFoldDB" id="A0AAD4HUP3"/>
<comment type="caution">
    <text evidence="1">The sequence shown here is derived from an EMBL/GenBank/DDBJ whole genome shotgun (WGS) entry which is preliminary data.</text>
</comment>
<dbReference type="RefSeq" id="XP_041234527.1">
    <property type="nucleotide sequence ID" value="XM_041365948.1"/>
</dbReference>
<proteinExistence type="predicted"/>
<evidence type="ECO:0000313" key="2">
    <source>
        <dbReference type="Proteomes" id="UP001195769"/>
    </source>
</evidence>
<reference evidence="1" key="1">
    <citation type="journal article" date="2020" name="New Phytol.">
        <title>Comparative genomics reveals dynamic genome evolution in host specialist ectomycorrhizal fungi.</title>
        <authorList>
            <person name="Lofgren L.A."/>
            <person name="Nguyen N.H."/>
            <person name="Vilgalys R."/>
            <person name="Ruytinx J."/>
            <person name="Liao H.L."/>
            <person name="Branco S."/>
            <person name="Kuo A."/>
            <person name="LaButti K."/>
            <person name="Lipzen A."/>
            <person name="Andreopoulos W."/>
            <person name="Pangilinan J."/>
            <person name="Riley R."/>
            <person name="Hundley H."/>
            <person name="Na H."/>
            <person name="Barry K."/>
            <person name="Grigoriev I.V."/>
            <person name="Stajich J.E."/>
            <person name="Kennedy P.G."/>
        </authorList>
    </citation>
    <scope>NUCLEOTIDE SEQUENCE</scope>
    <source>
        <strain evidence="1">FC203</strain>
    </source>
</reference>
<name>A0AAD4HUP3_9AGAM</name>